<dbReference type="GO" id="GO:0015288">
    <property type="term" value="F:porin activity"/>
    <property type="evidence" value="ECO:0007669"/>
    <property type="project" value="TreeGrafter"/>
</dbReference>
<dbReference type="AlphaFoldDB" id="A0A1H4MG65"/>
<dbReference type="Pfam" id="PF03573">
    <property type="entry name" value="OprD"/>
    <property type="match status" value="1"/>
</dbReference>
<gene>
    <name evidence="5" type="ORF">SAMN05216178_2385</name>
</gene>
<sequence length="452" mass="50346">MQQPVLFTLALAASSAVIAQDNPRPSQQDQAPGFIEGSHLDLNLRHYYSNQHTQRDTYLSIKKPDGIERTRVRETWVQAGMLKYSSGYTQGLIGLGVDAALFSAVNLERGHGRVANGGDRVLVDSDGDALPTWSRLGIGDVRLRLSNTELKAGRLMTDNPVLRYKDNRALPSSFQGVGLYSNETDWLALQAGSFDRAIPRTGTGSERLTTTFGNRAYSGERISYLGATVKPGPGLEGSLYASRFENMWDQYYLGLIHRAGDKNQLALKTAFNYYHTRDQGQQRLGYIDNDALSLAVTGSHQAHSLTLAWQQVFGNEYFDYVWESTGNYMANSLYSDYNGPNEKSWQLRYDLDFAAYGVPGLSASLWHAKGWDIDGTHYDGDRNGRNRGYNVRGLDGAKHNENGLMLAYVVQSGRLKDAVLRTIVYNHRASGGQIDGSYDEFRLVGNFPFNLF</sequence>
<feature type="signal peptide" evidence="4">
    <location>
        <begin position="1"/>
        <end position="19"/>
    </location>
</feature>
<dbReference type="InterPro" id="IPR005318">
    <property type="entry name" value="OM_porin_bac"/>
</dbReference>
<keyword evidence="6" id="KW-1185">Reference proteome</keyword>
<reference evidence="6" key="1">
    <citation type="submission" date="2016-10" db="EMBL/GenBank/DDBJ databases">
        <authorList>
            <person name="Varghese N."/>
            <person name="Submissions S."/>
        </authorList>
    </citation>
    <scope>NUCLEOTIDE SEQUENCE [LARGE SCALE GENOMIC DNA]</scope>
    <source>
        <strain evidence="6">DSM 9751</strain>
    </source>
</reference>
<dbReference type="Gene3D" id="2.40.160.10">
    <property type="entry name" value="Porin"/>
    <property type="match status" value="1"/>
</dbReference>
<dbReference type="GO" id="GO:0016020">
    <property type="term" value="C:membrane"/>
    <property type="evidence" value="ECO:0007669"/>
    <property type="project" value="InterPro"/>
</dbReference>
<feature type="chain" id="PRO_5011673907" evidence="4">
    <location>
        <begin position="20"/>
        <end position="452"/>
    </location>
</feature>
<dbReference type="Proteomes" id="UP000198982">
    <property type="component" value="Unassembled WGS sequence"/>
</dbReference>
<dbReference type="PANTHER" id="PTHR34596">
    <property type="entry name" value="CHITOPORIN"/>
    <property type="match status" value="1"/>
</dbReference>
<accession>A0A1H4MG65</accession>
<dbReference type="EMBL" id="FNTJ01000001">
    <property type="protein sequence ID" value="SEB82081.1"/>
    <property type="molecule type" value="Genomic_DNA"/>
</dbReference>
<keyword evidence="3 4" id="KW-0732">Signal</keyword>
<evidence type="ECO:0000313" key="5">
    <source>
        <dbReference type="EMBL" id="SEB82081.1"/>
    </source>
</evidence>
<evidence type="ECO:0000256" key="1">
    <source>
        <dbReference type="ARBA" id="ARBA00009075"/>
    </source>
</evidence>
<evidence type="ECO:0000256" key="4">
    <source>
        <dbReference type="SAM" id="SignalP"/>
    </source>
</evidence>
<evidence type="ECO:0000313" key="6">
    <source>
        <dbReference type="Proteomes" id="UP000198982"/>
    </source>
</evidence>
<comment type="similarity">
    <text evidence="1">Belongs to the outer membrane porin (Opr) (TC 1.B.25) family.</text>
</comment>
<organism evidence="5 6">
    <name type="scientific">Pseudomonas saponiphila</name>
    <dbReference type="NCBI Taxonomy" id="556534"/>
    <lineage>
        <taxon>Bacteria</taxon>
        <taxon>Pseudomonadati</taxon>
        <taxon>Pseudomonadota</taxon>
        <taxon>Gammaproteobacteria</taxon>
        <taxon>Pseudomonadales</taxon>
        <taxon>Pseudomonadaceae</taxon>
        <taxon>Pseudomonas</taxon>
    </lineage>
</organism>
<dbReference type="RefSeq" id="WP_092313634.1">
    <property type="nucleotide sequence ID" value="NZ_FNTJ01000001.1"/>
</dbReference>
<evidence type="ECO:0000256" key="3">
    <source>
        <dbReference type="ARBA" id="ARBA00022729"/>
    </source>
</evidence>
<evidence type="ECO:0000256" key="2">
    <source>
        <dbReference type="ARBA" id="ARBA00022448"/>
    </source>
</evidence>
<dbReference type="PANTHER" id="PTHR34596:SF2">
    <property type="entry name" value="CHITOPORIN"/>
    <property type="match status" value="1"/>
</dbReference>
<name>A0A1H4MG65_9PSED</name>
<proteinExistence type="inferred from homology"/>
<protein>
    <submittedName>
        <fullName evidence="5">Outer membrane porin, OprD family</fullName>
    </submittedName>
</protein>
<dbReference type="InterPro" id="IPR023614">
    <property type="entry name" value="Porin_dom_sf"/>
</dbReference>
<keyword evidence="2" id="KW-0813">Transport</keyword>